<keyword evidence="3 7" id="KW-0133">Cell shape</keyword>
<feature type="binding site" evidence="7">
    <location>
        <position position="29"/>
    </location>
    <ligand>
        <name>UDP-N-acetyl-alpha-D-muramoyl-L-alanyl-D-glutamate</name>
        <dbReference type="ChEBI" id="CHEBI:83900"/>
    </ligand>
</feature>
<dbReference type="Gene3D" id="3.40.1390.10">
    <property type="entry name" value="MurE/MurF, N-terminal domain"/>
    <property type="match status" value="1"/>
</dbReference>
<dbReference type="Gene3D" id="3.40.1190.10">
    <property type="entry name" value="Mur-like, catalytic domain"/>
    <property type="match status" value="1"/>
</dbReference>
<evidence type="ECO:0000256" key="8">
    <source>
        <dbReference type="RuleBase" id="RU004135"/>
    </source>
</evidence>
<dbReference type="GO" id="GO:0071555">
    <property type="term" value="P:cell wall organization"/>
    <property type="evidence" value="ECO:0007669"/>
    <property type="project" value="UniProtKB-KW"/>
</dbReference>
<feature type="modified residue" description="N6-carboxylysine" evidence="7">
    <location>
        <position position="217"/>
    </location>
</feature>
<dbReference type="InterPro" id="IPR035911">
    <property type="entry name" value="MurE/MurF_N"/>
</dbReference>
<dbReference type="HAMAP" id="MF_00208">
    <property type="entry name" value="MurE"/>
    <property type="match status" value="1"/>
</dbReference>
<dbReference type="Gene3D" id="3.90.190.20">
    <property type="entry name" value="Mur ligase, C-terminal domain"/>
    <property type="match status" value="1"/>
</dbReference>
<keyword evidence="7" id="KW-0460">Magnesium</keyword>
<comment type="similarity">
    <text evidence="1 7">Belongs to the MurCDEF family. MurE subfamily.</text>
</comment>
<evidence type="ECO:0000259" key="9">
    <source>
        <dbReference type="Pfam" id="PF01225"/>
    </source>
</evidence>
<dbReference type="Pfam" id="PF08245">
    <property type="entry name" value="Mur_ligase_M"/>
    <property type="match status" value="1"/>
</dbReference>
<dbReference type="Pfam" id="PF02875">
    <property type="entry name" value="Mur_ligase_C"/>
    <property type="match status" value="1"/>
</dbReference>
<keyword evidence="7 12" id="KW-0436">Ligase</keyword>
<evidence type="ECO:0000259" key="11">
    <source>
        <dbReference type="Pfam" id="PF08245"/>
    </source>
</evidence>
<feature type="domain" description="Mur ligase N-terminal catalytic" evidence="9">
    <location>
        <begin position="21"/>
        <end position="96"/>
    </location>
</feature>
<dbReference type="GO" id="GO:0005737">
    <property type="term" value="C:cytoplasm"/>
    <property type="evidence" value="ECO:0007669"/>
    <property type="project" value="UniProtKB-SubCell"/>
</dbReference>
<dbReference type="InterPro" id="IPR036615">
    <property type="entry name" value="Mur_ligase_C_dom_sf"/>
</dbReference>
<reference evidence="12 13" key="1">
    <citation type="submission" date="2020-08" db="EMBL/GenBank/DDBJ databases">
        <title>Genomic Encyclopedia of Type Strains, Phase IV (KMG-IV): sequencing the most valuable type-strain genomes for metagenomic binning, comparative biology and taxonomic classification.</title>
        <authorList>
            <person name="Goeker M."/>
        </authorList>
    </citation>
    <scope>NUCLEOTIDE SEQUENCE [LARGE SCALE GENOMIC DNA]</scope>
    <source>
        <strain evidence="12 13">DSM 11099</strain>
    </source>
</reference>
<keyword evidence="6 7" id="KW-0961">Cell wall biogenesis/degradation</keyword>
<accession>A0A7W9S3N4</accession>
<dbReference type="InterPro" id="IPR000713">
    <property type="entry name" value="Mur_ligase_N"/>
</dbReference>
<keyword evidence="7" id="KW-0067">ATP-binding</keyword>
<dbReference type="GO" id="GO:0008765">
    <property type="term" value="F:UDP-N-acetylmuramoylalanyl-D-glutamate-2,6-diaminopimelate ligase activity"/>
    <property type="evidence" value="ECO:0007669"/>
    <property type="project" value="UniProtKB-UniRule"/>
</dbReference>
<proteinExistence type="inferred from homology"/>
<dbReference type="Proteomes" id="UP000533306">
    <property type="component" value="Unassembled WGS sequence"/>
</dbReference>
<feature type="short sequence motif" description="Meso-diaminopimelate recognition motif" evidence="7">
    <location>
        <begin position="405"/>
        <end position="408"/>
    </location>
</feature>
<comment type="function">
    <text evidence="7">Catalyzes the addition of meso-diaminopimelic acid to the nucleotide precursor UDP-N-acetylmuramoyl-L-alanyl-D-glutamate (UMAG) in the biosynthesis of bacterial cell-wall peptidoglycan.</text>
</comment>
<feature type="domain" description="Mur ligase central" evidence="11">
    <location>
        <begin position="106"/>
        <end position="308"/>
    </location>
</feature>
<dbReference type="GO" id="GO:0000287">
    <property type="term" value="F:magnesium ion binding"/>
    <property type="evidence" value="ECO:0007669"/>
    <property type="project" value="UniProtKB-UniRule"/>
</dbReference>
<dbReference type="InterPro" id="IPR013221">
    <property type="entry name" value="Mur_ligase_cen"/>
</dbReference>
<keyword evidence="5 7" id="KW-0131">Cell cycle</keyword>
<evidence type="ECO:0000256" key="2">
    <source>
        <dbReference type="ARBA" id="ARBA00022618"/>
    </source>
</evidence>
<comment type="pathway">
    <text evidence="7 8">Cell wall biogenesis; peptidoglycan biosynthesis.</text>
</comment>
<evidence type="ECO:0000256" key="4">
    <source>
        <dbReference type="ARBA" id="ARBA00022984"/>
    </source>
</evidence>
<dbReference type="EC" id="6.3.2.13" evidence="7"/>
<evidence type="ECO:0000313" key="12">
    <source>
        <dbReference type="EMBL" id="MBB6013400.1"/>
    </source>
</evidence>
<keyword evidence="4 7" id="KW-0573">Peptidoglycan synthesis</keyword>
<evidence type="ECO:0000256" key="3">
    <source>
        <dbReference type="ARBA" id="ARBA00022960"/>
    </source>
</evidence>
<dbReference type="InterPro" id="IPR036565">
    <property type="entry name" value="Mur-like_cat_sf"/>
</dbReference>
<dbReference type="PANTHER" id="PTHR23135:SF4">
    <property type="entry name" value="UDP-N-ACETYLMURAMOYL-L-ALANYL-D-GLUTAMATE--2,6-DIAMINOPIMELATE LIGASE MURE HOMOLOG, CHLOROPLASTIC"/>
    <property type="match status" value="1"/>
</dbReference>
<feature type="domain" description="Mur ligase C-terminal" evidence="10">
    <location>
        <begin position="331"/>
        <end position="455"/>
    </location>
</feature>
<dbReference type="InterPro" id="IPR005761">
    <property type="entry name" value="UDP-N-AcMur-Glu-dNH2Pim_ligase"/>
</dbReference>
<comment type="PTM">
    <text evidence="7">Carboxylation is probably crucial for Mg(2+) binding and, consequently, for the gamma-phosphate positioning of ATP.</text>
</comment>
<dbReference type="AlphaFoldDB" id="A0A7W9S3N4"/>
<keyword evidence="2 7" id="KW-0132">Cell division</keyword>
<comment type="catalytic activity">
    <reaction evidence="7">
        <text>UDP-N-acetyl-alpha-D-muramoyl-L-alanyl-D-glutamate + meso-2,6-diaminopimelate + ATP = UDP-N-acetyl-alpha-D-muramoyl-L-alanyl-gamma-D-glutamyl-meso-2,6-diaminopimelate + ADP + phosphate + H(+)</text>
        <dbReference type="Rhea" id="RHEA:23676"/>
        <dbReference type="ChEBI" id="CHEBI:15378"/>
        <dbReference type="ChEBI" id="CHEBI:30616"/>
        <dbReference type="ChEBI" id="CHEBI:43474"/>
        <dbReference type="ChEBI" id="CHEBI:57791"/>
        <dbReference type="ChEBI" id="CHEBI:83900"/>
        <dbReference type="ChEBI" id="CHEBI:83905"/>
        <dbReference type="ChEBI" id="CHEBI:456216"/>
        <dbReference type="EC" id="6.3.2.13"/>
    </reaction>
</comment>
<evidence type="ECO:0000313" key="13">
    <source>
        <dbReference type="Proteomes" id="UP000533306"/>
    </source>
</evidence>
<evidence type="ECO:0000259" key="10">
    <source>
        <dbReference type="Pfam" id="PF02875"/>
    </source>
</evidence>
<feature type="binding site" evidence="7">
    <location>
        <position position="457"/>
    </location>
    <ligand>
        <name>meso-2,6-diaminopimelate</name>
        <dbReference type="ChEBI" id="CHEBI:57791"/>
    </ligand>
</feature>
<feature type="binding site" evidence="7">
    <location>
        <begin position="150"/>
        <end position="151"/>
    </location>
    <ligand>
        <name>UDP-N-acetyl-alpha-D-muramoyl-L-alanyl-D-glutamate</name>
        <dbReference type="ChEBI" id="CHEBI:83900"/>
    </ligand>
</feature>
<sequence length="484" mass="50555">MRPDDLTGIVPLHEAFPSDTEIAGLSSDSRAIRPGMLFFALAGAKADGASFAADAASRGAIAVVAAKGRRNGALSVPVIEVDDPRRALALAAARFYGAQPQTMVAVTGTSGKTSVAAFTRQIWEHAGFAAASIGTTGVVAPGRNDYGSLTTPDPVALHKLLAELAGEGVSHAAMEASSHGLDQHRLDGVRLAAAAFTNLGRDHMDYHPTVEDYHAAKLRLFRDLLPQGAPAVIFADDPWSQATIDAARAAGNHVLTVGRKGDFLKLNRVEHERAKQRAEIVHDGGIYEIDLPLAGDFQIANALVSAGLAISTGTSAPAAMAALEKLKGAPGRLDLVGATAAGAPVYVDYAHKPDALENVLASVRPFTTGRVIVVFGCGGDRDRGKRPIMGEIATRLADVTIVTDDNPRTEVPAEIRAAIMAAAPGAIEIGDRRKAIREAVAMLRAGDTLIVAGKGHEEGQTVGAETLPFSDHDEVRMALKEVAQ</sequence>
<feature type="binding site" evidence="7">
    <location>
        <position position="453"/>
    </location>
    <ligand>
        <name>meso-2,6-diaminopimelate</name>
        <dbReference type="ChEBI" id="CHEBI:57791"/>
    </ligand>
</feature>
<evidence type="ECO:0000256" key="1">
    <source>
        <dbReference type="ARBA" id="ARBA00005898"/>
    </source>
</evidence>
<feature type="binding site" evidence="7">
    <location>
        <position position="185"/>
    </location>
    <ligand>
        <name>UDP-N-acetyl-alpha-D-muramoyl-L-alanyl-D-glutamate</name>
        <dbReference type="ChEBI" id="CHEBI:83900"/>
    </ligand>
</feature>
<comment type="caution">
    <text evidence="7">Lacks conserved residue(s) required for the propagation of feature annotation.</text>
</comment>
<dbReference type="UniPathway" id="UPA00219"/>
<protein>
    <recommendedName>
        <fullName evidence="7">UDP-N-acetylmuramoyl-L-alanyl-D-glutamate--2,6-diaminopimelate ligase</fullName>
        <ecNumber evidence="7">6.3.2.13</ecNumber>
    </recommendedName>
    <alternativeName>
        <fullName evidence="7">Meso-A2pm-adding enzyme</fullName>
    </alternativeName>
    <alternativeName>
        <fullName evidence="7">Meso-diaminopimelate-adding enzyme</fullName>
    </alternativeName>
    <alternativeName>
        <fullName evidence="7">UDP-MurNAc-L-Ala-D-Glu:meso-diaminopimelate ligase</fullName>
    </alternativeName>
    <alternativeName>
        <fullName evidence="7">UDP-MurNAc-tripeptide synthetase</fullName>
    </alternativeName>
    <alternativeName>
        <fullName evidence="7">UDP-N-acetylmuramyl-tripeptide synthetase</fullName>
    </alternativeName>
</protein>
<dbReference type="GO" id="GO:0051301">
    <property type="term" value="P:cell division"/>
    <property type="evidence" value="ECO:0007669"/>
    <property type="project" value="UniProtKB-KW"/>
</dbReference>
<dbReference type="PANTHER" id="PTHR23135">
    <property type="entry name" value="MUR LIGASE FAMILY MEMBER"/>
    <property type="match status" value="1"/>
</dbReference>
<organism evidence="12 13">
    <name type="scientific">Aquamicrobium lusatiense</name>
    <dbReference type="NCBI Taxonomy" id="89772"/>
    <lineage>
        <taxon>Bacteria</taxon>
        <taxon>Pseudomonadati</taxon>
        <taxon>Pseudomonadota</taxon>
        <taxon>Alphaproteobacteria</taxon>
        <taxon>Hyphomicrobiales</taxon>
        <taxon>Phyllobacteriaceae</taxon>
        <taxon>Aquamicrobium</taxon>
    </lineage>
</organism>
<dbReference type="GO" id="GO:0005524">
    <property type="term" value="F:ATP binding"/>
    <property type="evidence" value="ECO:0007669"/>
    <property type="project" value="UniProtKB-UniRule"/>
</dbReference>
<keyword evidence="7" id="KW-0963">Cytoplasm</keyword>
<keyword evidence="13" id="KW-1185">Reference proteome</keyword>
<feature type="binding site" evidence="7">
    <location>
        <position position="381"/>
    </location>
    <ligand>
        <name>meso-2,6-diaminopimelate</name>
        <dbReference type="ChEBI" id="CHEBI:57791"/>
    </ligand>
</feature>
<keyword evidence="7" id="KW-0547">Nucleotide-binding</keyword>
<feature type="binding site" evidence="7">
    <location>
        <position position="183"/>
    </location>
    <ligand>
        <name>UDP-N-acetyl-alpha-D-muramoyl-L-alanyl-D-glutamate</name>
        <dbReference type="ChEBI" id="CHEBI:83900"/>
    </ligand>
</feature>
<dbReference type="SUPFAM" id="SSF53623">
    <property type="entry name" value="MurD-like peptide ligases, catalytic domain"/>
    <property type="match status" value="1"/>
</dbReference>
<dbReference type="SUPFAM" id="SSF53244">
    <property type="entry name" value="MurD-like peptide ligases, peptide-binding domain"/>
    <property type="match status" value="1"/>
</dbReference>
<comment type="subcellular location">
    <subcellularLocation>
        <location evidence="7 8">Cytoplasm</location>
    </subcellularLocation>
</comment>
<dbReference type="NCBIfam" id="NF001124">
    <property type="entry name" value="PRK00139.1-2"/>
    <property type="match status" value="1"/>
</dbReference>
<name>A0A7W9S3N4_9HYPH</name>
<comment type="cofactor">
    <cofactor evidence="7">
        <name>Mg(2+)</name>
        <dbReference type="ChEBI" id="CHEBI:18420"/>
    </cofactor>
</comment>
<dbReference type="NCBIfam" id="NF001126">
    <property type="entry name" value="PRK00139.1-4"/>
    <property type="match status" value="1"/>
</dbReference>
<feature type="binding site" evidence="7">
    <location>
        <begin position="405"/>
        <end position="408"/>
    </location>
    <ligand>
        <name>meso-2,6-diaminopimelate</name>
        <dbReference type="ChEBI" id="CHEBI:57791"/>
    </ligand>
</feature>
<dbReference type="NCBIfam" id="TIGR01085">
    <property type="entry name" value="murE"/>
    <property type="match status" value="1"/>
</dbReference>
<dbReference type="GO" id="GO:0009252">
    <property type="term" value="P:peptidoglycan biosynthetic process"/>
    <property type="evidence" value="ECO:0007669"/>
    <property type="project" value="UniProtKB-UniRule"/>
</dbReference>
<dbReference type="EMBL" id="JACHEU010000001">
    <property type="protein sequence ID" value="MBB6013400.1"/>
    <property type="molecule type" value="Genomic_DNA"/>
</dbReference>
<gene>
    <name evidence="7" type="primary">murE</name>
    <name evidence="12" type="ORF">HNR59_002745</name>
</gene>
<evidence type="ECO:0000256" key="7">
    <source>
        <dbReference type="HAMAP-Rule" id="MF_00208"/>
    </source>
</evidence>
<feature type="binding site" evidence="7">
    <location>
        <begin position="108"/>
        <end position="114"/>
    </location>
    <ligand>
        <name>ATP</name>
        <dbReference type="ChEBI" id="CHEBI:30616"/>
    </ligand>
</feature>
<feature type="binding site" evidence="7">
    <location>
        <position position="177"/>
    </location>
    <ligand>
        <name>UDP-N-acetyl-alpha-D-muramoyl-L-alanyl-D-glutamate</name>
        <dbReference type="ChEBI" id="CHEBI:83900"/>
    </ligand>
</feature>
<dbReference type="SUPFAM" id="SSF63418">
    <property type="entry name" value="MurE/MurF N-terminal domain"/>
    <property type="match status" value="1"/>
</dbReference>
<evidence type="ECO:0000256" key="6">
    <source>
        <dbReference type="ARBA" id="ARBA00023316"/>
    </source>
</evidence>
<dbReference type="GO" id="GO:0008360">
    <property type="term" value="P:regulation of cell shape"/>
    <property type="evidence" value="ECO:0007669"/>
    <property type="project" value="UniProtKB-KW"/>
</dbReference>
<dbReference type="InterPro" id="IPR004101">
    <property type="entry name" value="Mur_ligase_C"/>
</dbReference>
<dbReference type="Pfam" id="PF01225">
    <property type="entry name" value="Mur_ligase"/>
    <property type="match status" value="1"/>
</dbReference>
<comment type="caution">
    <text evidence="12">The sequence shown here is derived from an EMBL/GenBank/DDBJ whole genome shotgun (WGS) entry which is preliminary data.</text>
</comment>
<dbReference type="RefSeq" id="WP_183831137.1">
    <property type="nucleotide sequence ID" value="NZ_JACHEU010000001.1"/>
</dbReference>
<evidence type="ECO:0000256" key="5">
    <source>
        <dbReference type="ARBA" id="ARBA00023306"/>
    </source>
</evidence>